<dbReference type="PANTHER" id="PTHR10000">
    <property type="entry name" value="PHOSPHOSERINE PHOSPHATASE"/>
    <property type="match status" value="1"/>
</dbReference>
<accession>A0A2K4ZNR4</accession>
<evidence type="ECO:0000313" key="1">
    <source>
        <dbReference type="EMBL" id="SOY32090.1"/>
    </source>
</evidence>
<dbReference type="RefSeq" id="WP_103242058.1">
    <property type="nucleotide sequence ID" value="NZ_JANJZD010000041.1"/>
</dbReference>
<dbReference type="GO" id="GO:0000287">
    <property type="term" value="F:magnesium ion binding"/>
    <property type="evidence" value="ECO:0007669"/>
    <property type="project" value="TreeGrafter"/>
</dbReference>
<evidence type="ECO:0000313" key="2">
    <source>
        <dbReference type="Proteomes" id="UP000236311"/>
    </source>
</evidence>
<reference evidence="1 2" key="1">
    <citation type="submission" date="2018-01" db="EMBL/GenBank/DDBJ databases">
        <authorList>
            <person name="Gaut B.S."/>
            <person name="Morton B.R."/>
            <person name="Clegg M.T."/>
            <person name="Duvall M.R."/>
        </authorList>
    </citation>
    <scope>NUCLEOTIDE SEQUENCE [LARGE SCALE GENOMIC DNA]</scope>
    <source>
        <strain evidence="1">GP69</strain>
    </source>
</reference>
<proteinExistence type="predicted"/>
<organism evidence="1 2">
    <name type="scientific">Acetatifactor muris</name>
    <dbReference type="NCBI Taxonomy" id="879566"/>
    <lineage>
        <taxon>Bacteria</taxon>
        <taxon>Bacillati</taxon>
        <taxon>Bacillota</taxon>
        <taxon>Clostridia</taxon>
        <taxon>Lachnospirales</taxon>
        <taxon>Lachnospiraceae</taxon>
        <taxon>Acetatifactor</taxon>
    </lineage>
</organism>
<dbReference type="GO" id="GO:0005829">
    <property type="term" value="C:cytosol"/>
    <property type="evidence" value="ECO:0007669"/>
    <property type="project" value="TreeGrafter"/>
</dbReference>
<dbReference type="EMBL" id="OFSM01000038">
    <property type="protein sequence ID" value="SOY32090.1"/>
    <property type="molecule type" value="Genomic_DNA"/>
</dbReference>
<dbReference type="Gene3D" id="3.40.50.1000">
    <property type="entry name" value="HAD superfamily/HAD-like"/>
    <property type="match status" value="2"/>
</dbReference>
<dbReference type="InterPro" id="IPR006379">
    <property type="entry name" value="HAD-SF_hydro_IIB"/>
</dbReference>
<dbReference type="InterPro" id="IPR023214">
    <property type="entry name" value="HAD_sf"/>
</dbReference>
<dbReference type="AlphaFoldDB" id="A0A2K4ZNR4"/>
<gene>
    <name evidence="1" type="ORF">AMURIS_04843</name>
</gene>
<dbReference type="Pfam" id="PF08282">
    <property type="entry name" value="Hydrolase_3"/>
    <property type="match status" value="2"/>
</dbReference>
<protein>
    <submittedName>
        <fullName evidence="1">Phosphoglycolate phosphatase</fullName>
    </submittedName>
</protein>
<sequence>MRAFSLFSAEQAQQIRYVLCDIDDTITTEGKLTAAAYAAMWKLHDSGIQVIPVTGRPAGWCDMIVRQWPVRAVVGENGAFVYYFEDKHLKSFLHPAVSGGDVREKLQAVTKACLEGVPGCRPARDQFARIYDVAIDFNEDPPYLGFEAAEKIKAICESMGAVAKVSSIHVNTWFGDYNKVSMTRLFFETVLGVTEEEMKRSVVFFGDSPNDEPMFAYFPQSVAVANIQPFVDKLQHLPAYRTQLCSGEGFADAVEYLLSLRSRDR</sequence>
<dbReference type="SUPFAM" id="SSF56784">
    <property type="entry name" value="HAD-like"/>
    <property type="match status" value="1"/>
</dbReference>
<dbReference type="OrthoDB" id="9810101at2"/>
<dbReference type="NCBIfam" id="TIGR01484">
    <property type="entry name" value="HAD-SF-IIB"/>
    <property type="match status" value="1"/>
</dbReference>
<dbReference type="Proteomes" id="UP000236311">
    <property type="component" value="Unassembled WGS sequence"/>
</dbReference>
<dbReference type="InterPro" id="IPR036412">
    <property type="entry name" value="HAD-like_sf"/>
</dbReference>
<name>A0A2K4ZNR4_9FIRM</name>
<keyword evidence="2" id="KW-1185">Reference proteome</keyword>
<dbReference type="GO" id="GO:0016791">
    <property type="term" value="F:phosphatase activity"/>
    <property type="evidence" value="ECO:0007669"/>
    <property type="project" value="TreeGrafter"/>
</dbReference>
<dbReference type="PANTHER" id="PTHR10000:SF8">
    <property type="entry name" value="HAD SUPERFAMILY HYDROLASE-LIKE, TYPE 3"/>
    <property type="match status" value="1"/>
</dbReference>